<reference evidence="2 3" key="1">
    <citation type="submission" date="2020-08" db="EMBL/GenBank/DDBJ databases">
        <title>Genomic Encyclopedia of Type Strains, Phase IV (KMG-IV): sequencing the most valuable type-strain genomes for metagenomic binning, comparative biology and taxonomic classification.</title>
        <authorList>
            <person name="Goeker M."/>
        </authorList>
    </citation>
    <scope>NUCLEOTIDE SEQUENCE [LARGE SCALE GENOMIC DNA]</scope>
    <source>
        <strain evidence="2 3">DSM 26723</strain>
    </source>
</reference>
<feature type="chain" id="PRO_5032573398" description="Outer membrane protein beta-barrel domain-containing protein" evidence="1">
    <location>
        <begin position="23"/>
        <end position="274"/>
    </location>
</feature>
<organism evidence="2 3">
    <name type="scientific">Povalibacter uvarum</name>
    <dbReference type="NCBI Taxonomy" id="732238"/>
    <lineage>
        <taxon>Bacteria</taxon>
        <taxon>Pseudomonadati</taxon>
        <taxon>Pseudomonadota</taxon>
        <taxon>Gammaproteobacteria</taxon>
        <taxon>Steroidobacterales</taxon>
        <taxon>Steroidobacteraceae</taxon>
        <taxon>Povalibacter</taxon>
    </lineage>
</organism>
<protein>
    <recommendedName>
        <fullName evidence="4">Outer membrane protein beta-barrel domain-containing protein</fullName>
    </recommendedName>
</protein>
<evidence type="ECO:0000313" key="2">
    <source>
        <dbReference type="EMBL" id="MBB6095185.1"/>
    </source>
</evidence>
<evidence type="ECO:0000313" key="3">
    <source>
        <dbReference type="Proteomes" id="UP000588068"/>
    </source>
</evidence>
<keyword evidence="1" id="KW-0732">Signal</keyword>
<gene>
    <name evidence="2" type="ORF">HNQ60_004075</name>
</gene>
<accession>A0A841HTL1</accession>
<dbReference type="AlphaFoldDB" id="A0A841HTL1"/>
<evidence type="ECO:0008006" key="4">
    <source>
        <dbReference type="Google" id="ProtNLM"/>
    </source>
</evidence>
<keyword evidence="3" id="KW-1185">Reference proteome</keyword>
<feature type="signal peptide" evidence="1">
    <location>
        <begin position="1"/>
        <end position="22"/>
    </location>
</feature>
<evidence type="ECO:0000256" key="1">
    <source>
        <dbReference type="SAM" id="SignalP"/>
    </source>
</evidence>
<dbReference type="Proteomes" id="UP000588068">
    <property type="component" value="Unassembled WGS sequence"/>
</dbReference>
<comment type="caution">
    <text evidence="2">The sequence shown here is derived from an EMBL/GenBank/DDBJ whole genome shotgun (WGS) entry which is preliminary data.</text>
</comment>
<dbReference type="RefSeq" id="WP_184334586.1">
    <property type="nucleotide sequence ID" value="NZ_JACHHZ010000005.1"/>
</dbReference>
<sequence length="274" mass="30975">MNKIASLCIASSMLLLSSVASADPLWPLDRKFEANLGVFFLDTDTTIRLDANNQDLGTQVNLEDELGLDSQDRFRIDGYWRFLDRHKLRFMYFDSSSSSSRNIEREIEFGDETFPLNAFVKVSFDVTIFELAYEYSFMKRDNFELSGTIGLHNLSIGARLLAEASSNQGAGGIDRDAKADGDGPLPVIGFRGVWALSDHFYFDAQAQFFALEFDEYDGDLQDYKISFTWMPIRNFGVGVGYNKFTTSLDVDKEHFNGTLRFEYGGPLLFITGAF</sequence>
<proteinExistence type="predicted"/>
<dbReference type="EMBL" id="JACHHZ010000005">
    <property type="protein sequence ID" value="MBB6095185.1"/>
    <property type="molecule type" value="Genomic_DNA"/>
</dbReference>
<name>A0A841HTL1_9GAMM</name>